<evidence type="ECO:0000313" key="2">
    <source>
        <dbReference type="Proteomes" id="UP000037185"/>
    </source>
</evidence>
<dbReference type="Proteomes" id="UP000037185">
    <property type="component" value="Unassembled WGS sequence"/>
</dbReference>
<organism evidence="1 2">
    <name type="scientific">Streptomyces fradiae</name>
    <name type="common">Streptomyces roseoflavus</name>
    <dbReference type="NCBI Taxonomy" id="1906"/>
    <lineage>
        <taxon>Bacteria</taxon>
        <taxon>Bacillati</taxon>
        <taxon>Actinomycetota</taxon>
        <taxon>Actinomycetes</taxon>
        <taxon>Kitasatosporales</taxon>
        <taxon>Streptomycetaceae</taxon>
        <taxon>Streptomyces</taxon>
    </lineage>
</organism>
<proteinExistence type="predicted"/>
<dbReference type="EMBL" id="LGSP01000018">
    <property type="protein sequence ID" value="KNE82201.1"/>
    <property type="molecule type" value="Genomic_DNA"/>
</dbReference>
<name>A0ACC4WC82_STRFR</name>
<protein>
    <submittedName>
        <fullName evidence="1">Uncharacterized protein</fullName>
    </submittedName>
</protein>
<sequence>MPPDAIPGPARLRRHAHPMGPSGAVPLCRSGALPLGRSGALRPAAPENRGPRSVRFRRVPETMTLVTFPADRARRRPRAYGPSDPVRYD</sequence>
<reference evidence="1" key="1">
    <citation type="submission" date="2015-07" db="EMBL/GenBank/DDBJ databases">
        <title>Draft genome sequence of Streptomyces fradiae, a resistant strain to nitron-oligomycin.</title>
        <authorList>
            <person name="Vatlin A.A."/>
            <person name="Bekker O.B."/>
            <person name="Danilenko V.N."/>
        </authorList>
    </citation>
    <scope>NUCLEOTIDE SEQUENCE</scope>
    <source>
        <strain evidence="1">Olg1-1</strain>
    </source>
</reference>
<accession>A0ACC4WC82</accession>
<keyword evidence="2" id="KW-1185">Reference proteome</keyword>
<evidence type="ECO:0000313" key="1">
    <source>
        <dbReference type="EMBL" id="KNE82201.1"/>
    </source>
</evidence>
<gene>
    <name evidence="1" type="ORF">ADZ36_11795</name>
</gene>
<comment type="caution">
    <text evidence="1">The sequence shown here is derived from an EMBL/GenBank/DDBJ whole genome shotgun (WGS) entry which is preliminary data.</text>
</comment>